<proteinExistence type="predicted"/>
<feature type="domain" description="BED-type" evidence="8">
    <location>
        <begin position="7"/>
        <end position="66"/>
    </location>
</feature>
<dbReference type="InterPro" id="IPR003656">
    <property type="entry name" value="Znf_BED"/>
</dbReference>
<feature type="region of interest" description="Disordered" evidence="7">
    <location>
        <begin position="370"/>
        <end position="397"/>
    </location>
</feature>
<protein>
    <recommendedName>
        <fullName evidence="8">BED-type domain-containing protein</fullName>
    </recommendedName>
</protein>
<feature type="region of interest" description="Disordered" evidence="7">
    <location>
        <begin position="220"/>
        <end position="310"/>
    </location>
</feature>
<evidence type="ECO:0000259" key="8">
    <source>
        <dbReference type="PROSITE" id="PS50808"/>
    </source>
</evidence>
<sequence>MAKKNKKKPVRPWCWYCERDFEDEKVLISHQRAKHFKCTRCSKKLNTAGGMRVHVVQVHKETINAVPNAMPGRETVDLEIYGMEGIPEEDMVAYMAKQDALDNPVSKRAKVATSSLEFSEEDLQSQLAAHKAMMQQTASPAAMPGAPMPPMVPGGPSPGVPVAGPPGFPVQPPPGMPGPPGIPGADMRPPPPGQGPFPGQYYPGMPPAAASIMPAAYSQFYQPRPPQPHGIPSPRPGMSHPGAPPQQFPLYGNQMPPGAWPPHAPQGPPGPHAPPGAPPHMPPHHPGFAPPPRFMGGPPPPGFAPPGMPPHIPYGAPPRPGMPLHFPPGPPGGPMGSAPPRPVMPASFPASGPPPGIPHSQIHGLKHTSHITSSPDPTTLAAAATTTTSTSSTTTIAAPTTASTPIISSGASTTSAPTPVAAADASKSAANAKKEGVLVYSNNDVSVEEVRAGLERYRFRPQVESAA</sequence>
<accession>A0A9P5SSA4</accession>
<evidence type="ECO:0000256" key="3">
    <source>
        <dbReference type="ARBA" id="ARBA00022771"/>
    </source>
</evidence>
<evidence type="ECO:0000256" key="1">
    <source>
        <dbReference type="ARBA" id="ARBA00004123"/>
    </source>
</evidence>
<dbReference type="PROSITE" id="PS00028">
    <property type="entry name" value="ZINC_FINGER_C2H2_1"/>
    <property type="match status" value="1"/>
</dbReference>
<gene>
    <name evidence="9" type="ORF">BG006_005809</name>
</gene>
<dbReference type="PANTHER" id="PTHR23215">
    <property type="entry name" value="ZINC FINGER PROTEIN 207"/>
    <property type="match status" value="1"/>
</dbReference>
<evidence type="ECO:0000256" key="5">
    <source>
        <dbReference type="ARBA" id="ARBA00023242"/>
    </source>
</evidence>
<dbReference type="AlphaFoldDB" id="A0A9P5SSA4"/>
<name>A0A9P5SSA4_9FUNG</name>
<dbReference type="SMART" id="SM00355">
    <property type="entry name" value="ZnF_C2H2"/>
    <property type="match status" value="2"/>
</dbReference>
<feature type="compositionally biased region" description="Pro residues" evidence="7">
    <location>
        <begin position="155"/>
        <end position="195"/>
    </location>
</feature>
<evidence type="ECO:0000256" key="7">
    <source>
        <dbReference type="SAM" id="MobiDB-lite"/>
    </source>
</evidence>
<dbReference type="PANTHER" id="PTHR23215:SF0">
    <property type="entry name" value="BUB3-INTERACTING AND GLEBS MOTIF-CONTAINING PROTEIN ZNF207"/>
    <property type="match status" value="1"/>
</dbReference>
<organism evidence="9 10">
    <name type="scientific">Podila minutissima</name>
    <dbReference type="NCBI Taxonomy" id="64525"/>
    <lineage>
        <taxon>Eukaryota</taxon>
        <taxon>Fungi</taxon>
        <taxon>Fungi incertae sedis</taxon>
        <taxon>Mucoromycota</taxon>
        <taxon>Mortierellomycotina</taxon>
        <taxon>Mortierellomycetes</taxon>
        <taxon>Mortierellales</taxon>
        <taxon>Mortierellaceae</taxon>
        <taxon>Podila</taxon>
    </lineage>
</organism>
<reference evidence="9" key="1">
    <citation type="journal article" date="2020" name="Fungal Divers.">
        <title>Resolving the Mortierellaceae phylogeny through synthesis of multi-gene phylogenetics and phylogenomics.</title>
        <authorList>
            <person name="Vandepol N."/>
            <person name="Liber J."/>
            <person name="Desiro A."/>
            <person name="Na H."/>
            <person name="Kennedy M."/>
            <person name="Barry K."/>
            <person name="Grigoriev I.V."/>
            <person name="Miller A.N."/>
            <person name="O'Donnell K."/>
            <person name="Stajich J.E."/>
            <person name="Bonito G."/>
        </authorList>
    </citation>
    <scope>NUCLEOTIDE SEQUENCE</scope>
    <source>
        <strain evidence="9">NVP1</strain>
    </source>
</reference>
<dbReference type="GO" id="GO:0003677">
    <property type="term" value="F:DNA binding"/>
    <property type="evidence" value="ECO:0007669"/>
    <property type="project" value="InterPro"/>
</dbReference>
<feature type="compositionally biased region" description="Low complexity" evidence="7">
    <location>
        <begin position="372"/>
        <end position="397"/>
    </location>
</feature>
<evidence type="ECO:0000313" key="10">
    <source>
        <dbReference type="Proteomes" id="UP000696485"/>
    </source>
</evidence>
<keyword evidence="10" id="KW-1185">Reference proteome</keyword>
<keyword evidence="2" id="KW-0479">Metal-binding</keyword>
<comment type="caution">
    <text evidence="9">The sequence shown here is derived from an EMBL/GenBank/DDBJ whole genome shotgun (WGS) entry which is preliminary data.</text>
</comment>
<dbReference type="EMBL" id="JAAAUY010000033">
    <property type="protein sequence ID" value="KAF9337237.1"/>
    <property type="molecule type" value="Genomic_DNA"/>
</dbReference>
<evidence type="ECO:0000256" key="6">
    <source>
        <dbReference type="PROSITE-ProRule" id="PRU00027"/>
    </source>
</evidence>
<keyword evidence="5" id="KW-0539">Nucleus</keyword>
<dbReference type="GO" id="GO:0005634">
    <property type="term" value="C:nucleus"/>
    <property type="evidence" value="ECO:0007669"/>
    <property type="project" value="UniProtKB-SubCell"/>
</dbReference>
<dbReference type="GO" id="GO:0008270">
    <property type="term" value="F:zinc ion binding"/>
    <property type="evidence" value="ECO:0007669"/>
    <property type="project" value="UniProtKB-KW"/>
</dbReference>
<feature type="compositionally biased region" description="Pro residues" evidence="7">
    <location>
        <begin position="223"/>
        <end position="235"/>
    </location>
</feature>
<dbReference type="CDD" id="cd20908">
    <property type="entry name" value="SUF4-like"/>
    <property type="match status" value="1"/>
</dbReference>
<feature type="compositionally biased region" description="Pro residues" evidence="7">
    <location>
        <begin position="258"/>
        <end position="310"/>
    </location>
</feature>
<keyword evidence="3 6" id="KW-0863">Zinc-finger</keyword>
<dbReference type="InterPro" id="IPR013087">
    <property type="entry name" value="Znf_C2H2_type"/>
</dbReference>
<dbReference type="Gene3D" id="3.30.160.60">
    <property type="entry name" value="Classic Zinc Finger"/>
    <property type="match status" value="1"/>
</dbReference>
<feature type="region of interest" description="Disordered" evidence="7">
    <location>
        <begin position="155"/>
        <end position="200"/>
    </location>
</feature>
<dbReference type="Proteomes" id="UP000696485">
    <property type="component" value="Unassembled WGS sequence"/>
</dbReference>
<comment type="subcellular location">
    <subcellularLocation>
        <location evidence="1">Nucleus</location>
    </subcellularLocation>
</comment>
<dbReference type="PROSITE" id="PS50808">
    <property type="entry name" value="ZF_BED"/>
    <property type="match status" value="1"/>
</dbReference>
<keyword evidence="4" id="KW-0862">Zinc</keyword>
<evidence type="ECO:0000313" key="9">
    <source>
        <dbReference type="EMBL" id="KAF9337237.1"/>
    </source>
</evidence>
<evidence type="ECO:0000256" key="4">
    <source>
        <dbReference type="ARBA" id="ARBA00022833"/>
    </source>
</evidence>
<evidence type="ECO:0000256" key="2">
    <source>
        <dbReference type="ARBA" id="ARBA00022723"/>
    </source>
</evidence>